<dbReference type="InterPro" id="IPR036097">
    <property type="entry name" value="HisK_dim/P_sf"/>
</dbReference>
<evidence type="ECO:0000259" key="18">
    <source>
        <dbReference type="PROSITE" id="PS50109"/>
    </source>
</evidence>
<dbReference type="GO" id="GO:0005509">
    <property type="term" value="F:calcium ion binding"/>
    <property type="evidence" value="ECO:0007669"/>
    <property type="project" value="UniProtKB-ARBA"/>
</dbReference>
<dbReference type="SUPFAM" id="SSF55785">
    <property type="entry name" value="PYP-like sensor domain (PAS domain)"/>
    <property type="match status" value="1"/>
</dbReference>
<dbReference type="InterPro" id="IPR036890">
    <property type="entry name" value="HATPase_C_sf"/>
</dbReference>
<feature type="transmembrane region" description="Helical" evidence="17">
    <location>
        <begin position="80"/>
        <end position="113"/>
    </location>
</feature>
<evidence type="ECO:0000256" key="17">
    <source>
        <dbReference type="SAM" id="Phobius"/>
    </source>
</evidence>
<gene>
    <name evidence="21" type="ORF">SAMN04488570_3047</name>
</gene>
<dbReference type="SMART" id="SM00387">
    <property type="entry name" value="HATPase_c"/>
    <property type="match status" value="1"/>
</dbReference>
<keyword evidence="10" id="KW-0418">Kinase</keyword>
<dbReference type="EMBL" id="LT629757">
    <property type="protein sequence ID" value="SDS92399.1"/>
    <property type="molecule type" value="Genomic_DNA"/>
</dbReference>
<dbReference type="PROSITE" id="PS50113">
    <property type="entry name" value="PAC"/>
    <property type="match status" value="1"/>
</dbReference>
<dbReference type="FunFam" id="3.30.565.10:FF:000006">
    <property type="entry name" value="Sensor histidine kinase WalK"/>
    <property type="match status" value="1"/>
</dbReference>
<dbReference type="InterPro" id="IPR013656">
    <property type="entry name" value="PAS_4"/>
</dbReference>
<evidence type="ECO:0000313" key="21">
    <source>
        <dbReference type="EMBL" id="SDS92399.1"/>
    </source>
</evidence>
<dbReference type="SMART" id="SM00086">
    <property type="entry name" value="PAC"/>
    <property type="match status" value="1"/>
</dbReference>
<dbReference type="CDD" id="cd00130">
    <property type="entry name" value="PAS"/>
    <property type="match status" value="1"/>
</dbReference>
<dbReference type="Pfam" id="PF08448">
    <property type="entry name" value="PAS_4"/>
    <property type="match status" value="1"/>
</dbReference>
<organism evidence="21 22">
    <name type="scientific">Nocardioides scoriae</name>
    <dbReference type="NCBI Taxonomy" id="642780"/>
    <lineage>
        <taxon>Bacteria</taxon>
        <taxon>Bacillati</taxon>
        <taxon>Actinomycetota</taxon>
        <taxon>Actinomycetes</taxon>
        <taxon>Propionibacteriales</taxon>
        <taxon>Nocardioidaceae</taxon>
        <taxon>Nocardioides</taxon>
    </lineage>
</organism>
<evidence type="ECO:0000259" key="20">
    <source>
        <dbReference type="PROSITE" id="PS50113"/>
    </source>
</evidence>
<keyword evidence="7" id="KW-0808">Transferase</keyword>
<keyword evidence="22" id="KW-1185">Reference proteome</keyword>
<reference evidence="22" key="1">
    <citation type="submission" date="2016-10" db="EMBL/GenBank/DDBJ databases">
        <authorList>
            <person name="Varghese N."/>
            <person name="Submissions S."/>
        </authorList>
    </citation>
    <scope>NUCLEOTIDE SEQUENCE [LARGE SCALE GENOMIC DNA]</scope>
    <source>
        <strain evidence="22">DSM 22127</strain>
    </source>
</reference>
<keyword evidence="14 17" id="KW-0472">Membrane</keyword>
<evidence type="ECO:0000256" key="7">
    <source>
        <dbReference type="ARBA" id="ARBA00022679"/>
    </source>
</evidence>
<dbReference type="EC" id="2.7.13.3" evidence="5"/>
<dbReference type="Pfam" id="PF00512">
    <property type="entry name" value="HisKA"/>
    <property type="match status" value="1"/>
</dbReference>
<evidence type="ECO:0000256" key="12">
    <source>
        <dbReference type="ARBA" id="ARBA00022989"/>
    </source>
</evidence>
<dbReference type="AlphaFoldDB" id="A0A1H1W8A4"/>
<evidence type="ECO:0000256" key="16">
    <source>
        <dbReference type="SAM" id="MobiDB-lite"/>
    </source>
</evidence>
<name>A0A1H1W8A4_9ACTN</name>
<evidence type="ECO:0000256" key="2">
    <source>
        <dbReference type="ARBA" id="ARBA00001968"/>
    </source>
</evidence>
<dbReference type="Proteomes" id="UP000198859">
    <property type="component" value="Chromosome I"/>
</dbReference>
<dbReference type="InterPro" id="IPR000014">
    <property type="entry name" value="PAS"/>
</dbReference>
<dbReference type="SMART" id="SM00388">
    <property type="entry name" value="HisKA"/>
    <property type="match status" value="1"/>
</dbReference>
<dbReference type="PROSITE" id="PS50112">
    <property type="entry name" value="PAS"/>
    <property type="match status" value="1"/>
</dbReference>
<evidence type="ECO:0000256" key="1">
    <source>
        <dbReference type="ARBA" id="ARBA00000085"/>
    </source>
</evidence>
<dbReference type="InterPro" id="IPR035965">
    <property type="entry name" value="PAS-like_dom_sf"/>
</dbReference>
<dbReference type="InterPro" id="IPR000700">
    <property type="entry name" value="PAS-assoc_C"/>
</dbReference>
<dbReference type="GO" id="GO:0005524">
    <property type="term" value="F:ATP binding"/>
    <property type="evidence" value="ECO:0007669"/>
    <property type="project" value="UniProtKB-KW"/>
</dbReference>
<dbReference type="GO" id="GO:0000155">
    <property type="term" value="F:phosphorelay sensor kinase activity"/>
    <property type="evidence" value="ECO:0007669"/>
    <property type="project" value="InterPro"/>
</dbReference>
<dbReference type="InterPro" id="IPR001610">
    <property type="entry name" value="PAC"/>
</dbReference>
<evidence type="ECO:0000256" key="9">
    <source>
        <dbReference type="ARBA" id="ARBA00022741"/>
    </source>
</evidence>
<sequence length="728" mass="76753">MQPGHSSSLHRIHTAPTKSLTRAQLVRITLLMALLALAALAGVPDPAGESALPTIWPAGGLLAGLLLTSPRQARPWLLLVSGLLVALAHLLIGFSPAATLGLTLTYLVAAWVVRRSLVAGRSERVALRDQGDVSRLIGAVAAGSLVAGLGSAATVALTGLGNPWLALAPGFGAHAAALMVLLPLFLPVPHFAPVSGPRERVVQALLTVGTTLAIFTATDIPPVVFAVMPMFAWYAFRGTLREATLLLTLVSAVGVGVTALDTGPIWGLGQRYDLPPELVHGVLQLFVVDCALILLPLSVMLTQQRMSAALVSAERETLRRLVDAARGTAIIATGPDGQITVFNPGAEEMLGHRAADVLGGTPDLFLPESELRRHSAELGTLATFASICNASTARDDDQARLWHCRRSDGQERTLRMTLSAVSDENGALSGYLATAEDVTEREEARLALEISLARERDALERGAELERVKGNFVATVSHELRTPVTSIVGYTEVLEDGLIGPLSHDQLAVVAKIDRNGRRMQNLVEDLLTLSEIESSRLTIRLEAVDVGAVVRRALASLDEVVAGRQLSVEVSLPEEPLVQAVDPRHLERMVTGLVSNAVKFTPDGGAVEVLLTGWSSGCEVVVRDTGIGIEPTEQAGVFERFARGRRATEDEAQGTGLGLTIIRAIVALHGGEVTIDSEVDRGTTVTVLLPRSDSSAAPGTAHAPGLAVLDGGDDAPGPHAGRWLEPA</sequence>
<evidence type="ECO:0000256" key="11">
    <source>
        <dbReference type="ARBA" id="ARBA00022840"/>
    </source>
</evidence>
<evidence type="ECO:0000256" key="15">
    <source>
        <dbReference type="ARBA" id="ARBA00039401"/>
    </source>
</evidence>
<dbReference type="SUPFAM" id="SSF47384">
    <property type="entry name" value="Homodimeric domain of signal transducing histidine kinase"/>
    <property type="match status" value="1"/>
</dbReference>
<evidence type="ECO:0000256" key="5">
    <source>
        <dbReference type="ARBA" id="ARBA00012438"/>
    </source>
</evidence>
<dbReference type="InterPro" id="IPR003594">
    <property type="entry name" value="HATPase_dom"/>
</dbReference>
<feature type="transmembrane region" description="Helical" evidence="17">
    <location>
        <begin position="50"/>
        <end position="68"/>
    </location>
</feature>
<evidence type="ECO:0000256" key="3">
    <source>
        <dbReference type="ARBA" id="ARBA00004141"/>
    </source>
</evidence>
<evidence type="ECO:0000256" key="14">
    <source>
        <dbReference type="ARBA" id="ARBA00023136"/>
    </source>
</evidence>
<dbReference type="CDD" id="cd00075">
    <property type="entry name" value="HATPase"/>
    <property type="match status" value="1"/>
</dbReference>
<dbReference type="PRINTS" id="PR00344">
    <property type="entry name" value="BCTRLSENSOR"/>
</dbReference>
<feature type="domain" description="PAS" evidence="19">
    <location>
        <begin position="314"/>
        <end position="369"/>
    </location>
</feature>
<evidence type="ECO:0000256" key="10">
    <source>
        <dbReference type="ARBA" id="ARBA00022777"/>
    </source>
</evidence>
<keyword evidence="13" id="KW-0902">Two-component regulatory system</keyword>
<keyword evidence="11" id="KW-0067">ATP-binding</keyword>
<dbReference type="PROSITE" id="PS50109">
    <property type="entry name" value="HIS_KIN"/>
    <property type="match status" value="1"/>
</dbReference>
<feature type="transmembrane region" description="Helical" evidence="17">
    <location>
        <begin position="243"/>
        <end position="266"/>
    </location>
</feature>
<proteinExistence type="predicted"/>
<dbReference type="InterPro" id="IPR004358">
    <property type="entry name" value="Sig_transdc_His_kin-like_C"/>
</dbReference>
<feature type="transmembrane region" description="Helical" evidence="17">
    <location>
        <begin position="25"/>
        <end position="44"/>
    </location>
</feature>
<dbReference type="Gene3D" id="1.10.287.130">
    <property type="match status" value="1"/>
</dbReference>
<feature type="region of interest" description="Disordered" evidence="16">
    <location>
        <begin position="692"/>
        <end position="728"/>
    </location>
</feature>
<dbReference type="GO" id="GO:0005886">
    <property type="term" value="C:plasma membrane"/>
    <property type="evidence" value="ECO:0007669"/>
    <property type="project" value="UniProtKB-SubCell"/>
</dbReference>
<dbReference type="PANTHER" id="PTHR42878:SF7">
    <property type="entry name" value="SENSOR HISTIDINE KINASE GLRK"/>
    <property type="match status" value="1"/>
</dbReference>
<dbReference type="SUPFAM" id="SSF55874">
    <property type="entry name" value="ATPase domain of HSP90 chaperone/DNA topoisomerase II/histidine kinase"/>
    <property type="match status" value="1"/>
</dbReference>
<dbReference type="CDD" id="cd00082">
    <property type="entry name" value="HisKA"/>
    <property type="match status" value="1"/>
</dbReference>
<comment type="subcellular location">
    <subcellularLocation>
        <location evidence="4">Cell membrane</location>
    </subcellularLocation>
    <subcellularLocation>
        <location evidence="3">Membrane</location>
        <topology evidence="3">Multi-pass membrane protein</topology>
    </subcellularLocation>
</comment>
<dbReference type="Gene3D" id="3.30.565.10">
    <property type="entry name" value="Histidine kinase-like ATPase, C-terminal domain"/>
    <property type="match status" value="1"/>
</dbReference>
<feature type="domain" description="PAC" evidence="20">
    <location>
        <begin position="395"/>
        <end position="450"/>
    </location>
</feature>
<dbReference type="STRING" id="642780.SAMN04488570_3047"/>
<dbReference type="InterPro" id="IPR005467">
    <property type="entry name" value="His_kinase_dom"/>
</dbReference>
<evidence type="ECO:0000256" key="13">
    <source>
        <dbReference type="ARBA" id="ARBA00023012"/>
    </source>
</evidence>
<dbReference type="GO" id="GO:0000156">
    <property type="term" value="F:phosphorelay response regulator activity"/>
    <property type="evidence" value="ECO:0007669"/>
    <property type="project" value="TreeGrafter"/>
</dbReference>
<dbReference type="PANTHER" id="PTHR42878">
    <property type="entry name" value="TWO-COMPONENT HISTIDINE KINASE"/>
    <property type="match status" value="1"/>
</dbReference>
<keyword evidence="9" id="KW-0547">Nucleotide-binding</keyword>
<feature type="transmembrane region" description="Helical" evidence="17">
    <location>
        <begin position="206"/>
        <end position="236"/>
    </location>
</feature>
<feature type="transmembrane region" description="Helical" evidence="17">
    <location>
        <begin position="278"/>
        <end position="297"/>
    </location>
</feature>
<dbReference type="Pfam" id="PF02518">
    <property type="entry name" value="HATPase_c"/>
    <property type="match status" value="1"/>
</dbReference>
<accession>A0A1H1W8A4</accession>
<dbReference type="SMART" id="SM00091">
    <property type="entry name" value="PAS"/>
    <property type="match status" value="1"/>
</dbReference>
<evidence type="ECO:0000256" key="6">
    <source>
        <dbReference type="ARBA" id="ARBA00022553"/>
    </source>
</evidence>
<dbReference type="InterPro" id="IPR003661">
    <property type="entry name" value="HisK_dim/P_dom"/>
</dbReference>
<dbReference type="FunFam" id="1.10.287.130:FF:000001">
    <property type="entry name" value="Two-component sensor histidine kinase"/>
    <property type="match status" value="1"/>
</dbReference>
<dbReference type="GO" id="GO:0030295">
    <property type="term" value="F:protein kinase activator activity"/>
    <property type="evidence" value="ECO:0007669"/>
    <property type="project" value="TreeGrafter"/>
</dbReference>
<keyword evidence="12 17" id="KW-1133">Transmembrane helix</keyword>
<evidence type="ECO:0000313" key="22">
    <source>
        <dbReference type="Proteomes" id="UP000198859"/>
    </source>
</evidence>
<evidence type="ECO:0000256" key="8">
    <source>
        <dbReference type="ARBA" id="ARBA00022692"/>
    </source>
</evidence>
<protein>
    <recommendedName>
        <fullName evidence="15">Sensor-like histidine kinase SenX3</fullName>
        <ecNumber evidence="5">2.7.13.3</ecNumber>
    </recommendedName>
</protein>
<keyword evidence="6" id="KW-0597">Phosphoprotein</keyword>
<feature type="domain" description="Histidine kinase" evidence="18">
    <location>
        <begin position="475"/>
        <end position="694"/>
    </location>
</feature>
<dbReference type="Gene3D" id="3.30.450.20">
    <property type="entry name" value="PAS domain"/>
    <property type="match status" value="1"/>
</dbReference>
<feature type="transmembrane region" description="Helical" evidence="17">
    <location>
        <begin position="133"/>
        <end position="157"/>
    </location>
</feature>
<evidence type="ECO:0000259" key="19">
    <source>
        <dbReference type="PROSITE" id="PS50112"/>
    </source>
</evidence>
<evidence type="ECO:0000256" key="4">
    <source>
        <dbReference type="ARBA" id="ARBA00004236"/>
    </source>
</evidence>
<dbReference type="GO" id="GO:0007234">
    <property type="term" value="P:osmosensory signaling via phosphorelay pathway"/>
    <property type="evidence" value="ECO:0007669"/>
    <property type="project" value="TreeGrafter"/>
</dbReference>
<dbReference type="InterPro" id="IPR050351">
    <property type="entry name" value="BphY/WalK/GraS-like"/>
</dbReference>
<feature type="transmembrane region" description="Helical" evidence="17">
    <location>
        <begin position="164"/>
        <end position="186"/>
    </location>
</feature>
<comment type="cofactor">
    <cofactor evidence="2">
        <name>a divalent metal cation</name>
        <dbReference type="ChEBI" id="CHEBI:60240"/>
    </cofactor>
</comment>
<dbReference type="NCBIfam" id="TIGR00229">
    <property type="entry name" value="sensory_box"/>
    <property type="match status" value="1"/>
</dbReference>
<keyword evidence="8 17" id="KW-0812">Transmembrane</keyword>
<comment type="catalytic activity">
    <reaction evidence="1">
        <text>ATP + protein L-histidine = ADP + protein N-phospho-L-histidine.</text>
        <dbReference type="EC" id="2.7.13.3"/>
    </reaction>
</comment>